<dbReference type="SUPFAM" id="SSF50985">
    <property type="entry name" value="RCC1/BLIP-II"/>
    <property type="match status" value="1"/>
</dbReference>
<dbReference type="OrthoDB" id="5370059at2759"/>
<dbReference type="EMBL" id="RSCD01000008">
    <property type="protein sequence ID" value="RSH91385.1"/>
    <property type="molecule type" value="Genomic_DNA"/>
</dbReference>
<protein>
    <submittedName>
        <fullName evidence="1">Uncharacterized protein</fullName>
    </submittedName>
</protein>
<evidence type="ECO:0000313" key="2">
    <source>
        <dbReference type="Proteomes" id="UP000279259"/>
    </source>
</evidence>
<dbReference type="Proteomes" id="UP000279259">
    <property type="component" value="Unassembled WGS sequence"/>
</dbReference>
<comment type="caution">
    <text evidence="1">The sequence shown here is derived from an EMBL/GenBank/DDBJ whole genome shotgun (WGS) entry which is preliminary data.</text>
</comment>
<sequence>MPRRLLAWGNNVARALDPTSEEPLLPAPVDITKATGCDEVVFHSWACTIGRDRMSGKLFAWGIHPLIPDGIISSLDMPTPRKVLGVGQPAGFLMPDGTIRDLAGRSSSRTCQDVVMTEQGDTYTFQDLLETAAGTPLAHPLLPLSNLELYATESRAFVLARGVMPLLFEIHTLEGHKPCPPRLEVVSGLEGVGIKSIVPGSSNRLGVVSDAGEAWILGRRGEPELQEIDGDIEFLGLGSAFEVVVTDAAAWVRDDFGQLGISDQDTTEDWVGLSGLSGRIVDVVSARWSTFVTVEDDSDNELQQGR</sequence>
<proteinExistence type="predicted"/>
<gene>
    <name evidence="1" type="ORF">EHS25_009684</name>
</gene>
<dbReference type="AlphaFoldDB" id="A0A427YJW7"/>
<reference evidence="1 2" key="1">
    <citation type="submission" date="2018-11" db="EMBL/GenBank/DDBJ databases">
        <title>Genome sequence of Saitozyma podzolica DSM 27192.</title>
        <authorList>
            <person name="Aliyu H."/>
            <person name="Gorte O."/>
            <person name="Ochsenreither K."/>
        </authorList>
    </citation>
    <scope>NUCLEOTIDE SEQUENCE [LARGE SCALE GENOMIC DNA]</scope>
    <source>
        <strain evidence="1 2">DSM 27192</strain>
    </source>
</reference>
<evidence type="ECO:0000313" key="1">
    <source>
        <dbReference type="EMBL" id="RSH91385.1"/>
    </source>
</evidence>
<dbReference type="InterPro" id="IPR009091">
    <property type="entry name" value="RCC1/BLIP-II"/>
</dbReference>
<keyword evidence="2" id="KW-1185">Reference proteome</keyword>
<organism evidence="1 2">
    <name type="scientific">Saitozyma podzolica</name>
    <dbReference type="NCBI Taxonomy" id="1890683"/>
    <lineage>
        <taxon>Eukaryota</taxon>
        <taxon>Fungi</taxon>
        <taxon>Dikarya</taxon>
        <taxon>Basidiomycota</taxon>
        <taxon>Agaricomycotina</taxon>
        <taxon>Tremellomycetes</taxon>
        <taxon>Tremellales</taxon>
        <taxon>Trimorphomycetaceae</taxon>
        <taxon>Saitozyma</taxon>
    </lineage>
</organism>
<name>A0A427YJW7_9TREE</name>
<accession>A0A427YJW7</accession>